<accession>A0A3M8LDQ7</accession>
<comment type="caution">
    <text evidence="1">The sequence shown here is derived from an EMBL/GenBank/DDBJ whole genome shotgun (WGS) entry which is preliminary data.</text>
</comment>
<name>A0A3M8LDQ7_9MICO</name>
<reference evidence="1 2" key="1">
    <citation type="submission" date="2018-11" db="EMBL/GenBank/DDBJ databases">
        <title>Cryobacterium sp. nov., isolated from rhizosphere soil of lettuce.</title>
        <authorList>
            <person name="Wang Y."/>
        </authorList>
    </citation>
    <scope>NUCLEOTIDE SEQUENCE [LARGE SCALE GENOMIC DNA]</scope>
    <source>
        <strain evidence="1 2">NEAU-85</strain>
    </source>
</reference>
<dbReference type="AlphaFoldDB" id="A0A3M8LDQ7"/>
<protein>
    <submittedName>
        <fullName evidence="1">Uncharacterized protein</fullName>
    </submittedName>
</protein>
<dbReference type="Proteomes" id="UP000279859">
    <property type="component" value="Unassembled WGS sequence"/>
</dbReference>
<keyword evidence="2" id="KW-1185">Reference proteome</keyword>
<dbReference type="RefSeq" id="WP_123045635.1">
    <property type="nucleotide sequence ID" value="NZ_RDSR01000009.1"/>
</dbReference>
<evidence type="ECO:0000313" key="1">
    <source>
        <dbReference type="EMBL" id="RNE62618.1"/>
    </source>
</evidence>
<gene>
    <name evidence="1" type="ORF">EEJ31_07260</name>
</gene>
<dbReference type="OrthoDB" id="5117255at2"/>
<proteinExistence type="predicted"/>
<organism evidence="1 2">
    <name type="scientific">Cryobacterium tepidiphilum</name>
    <dbReference type="NCBI Taxonomy" id="2486026"/>
    <lineage>
        <taxon>Bacteria</taxon>
        <taxon>Bacillati</taxon>
        <taxon>Actinomycetota</taxon>
        <taxon>Actinomycetes</taxon>
        <taxon>Micrococcales</taxon>
        <taxon>Microbacteriaceae</taxon>
        <taxon>Cryobacterium</taxon>
    </lineage>
</organism>
<dbReference type="EMBL" id="RDSR01000009">
    <property type="protein sequence ID" value="RNE62618.1"/>
    <property type="molecule type" value="Genomic_DNA"/>
</dbReference>
<sequence length="81" mass="8969">MAATEQTYGTYTAKLMNGPLEGKTIRTEFLESGDPQPRIEIPTGTSGKRYLYVRGADLEFDGEGSEQPTAVAYRFLEAVFE</sequence>
<evidence type="ECO:0000313" key="2">
    <source>
        <dbReference type="Proteomes" id="UP000279859"/>
    </source>
</evidence>